<name>A0A1E7EJP9_9STRA</name>
<dbReference type="AlphaFoldDB" id="A0A1E7EJP9"/>
<gene>
    <name evidence="1" type="ORF">FRACYDRAFT_256557</name>
</gene>
<proteinExistence type="predicted"/>
<evidence type="ECO:0000313" key="1">
    <source>
        <dbReference type="EMBL" id="OEU06110.1"/>
    </source>
</evidence>
<accession>A0A1E7EJP9</accession>
<dbReference type="EMBL" id="KV784429">
    <property type="protein sequence ID" value="OEU06110.1"/>
    <property type="molecule type" value="Genomic_DNA"/>
</dbReference>
<dbReference type="InParanoid" id="A0A1E7EJP9"/>
<dbReference type="KEGG" id="fcy:FRACYDRAFT_256557"/>
<protein>
    <submittedName>
        <fullName evidence="1">Uncharacterized protein</fullName>
    </submittedName>
</protein>
<sequence length="139" mass="14947">MTTTKNIGTLKVVGIANAVKEQVDPNKENQRILAQATVEANEKIDHLEKQTAQLFAALMAKQPQQQHPLQDTTAATIKALTDKINRFESGSGGRGSGGRGHTEDTDHLEATASLEIMMVVLEQQGDGTMTTTVGHVDII</sequence>
<dbReference type="Proteomes" id="UP000095751">
    <property type="component" value="Unassembled WGS sequence"/>
</dbReference>
<reference evidence="1 2" key="1">
    <citation type="submission" date="2016-09" db="EMBL/GenBank/DDBJ databases">
        <title>Extensive genetic diversity and differential bi-allelic expression allows diatom success in the polar Southern Ocean.</title>
        <authorList>
            <consortium name="DOE Joint Genome Institute"/>
            <person name="Mock T."/>
            <person name="Otillar R.P."/>
            <person name="Strauss J."/>
            <person name="Dupont C."/>
            <person name="Frickenhaus S."/>
            <person name="Maumus F."/>
            <person name="Mcmullan M."/>
            <person name="Sanges R."/>
            <person name="Schmutz J."/>
            <person name="Toseland A."/>
            <person name="Valas R."/>
            <person name="Veluchamy A."/>
            <person name="Ward B.J."/>
            <person name="Allen A."/>
            <person name="Barry K."/>
            <person name="Falciatore A."/>
            <person name="Ferrante M."/>
            <person name="Fortunato A.E."/>
            <person name="Gloeckner G."/>
            <person name="Gruber A."/>
            <person name="Hipkin R."/>
            <person name="Janech M."/>
            <person name="Kroth P."/>
            <person name="Leese F."/>
            <person name="Lindquist E."/>
            <person name="Lyon B.R."/>
            <person name="Martin J."/>
            <person name="Mayer C."/>
            <person name="Parker M."/>
            <person name="Quesneville H."/>
            <person name="Raymond J."/>
            <person name="Uhlig C."/>
            <person name="Valentin K.U."/>
            <person name="Worden A.Z."/>
            <person name="Armbrust E.V."/>
            <person name="Bowler C."/>
            <person name="Green B."/>
            <person name="Moulton V."/>
            <person name="Van Oosterhout C."/>
            <person name="Grigoriev I."/>
        </authorList>
    </citation>
    <scope>NUCLEOTIDE SEQUENCE [LARGE SCALE GENOMIC DNA]</scope>
    <source>
        <strain evidence="1 2">CCMP1102</strain>
    </source>
</reference>
<organism evidence="1 2">
    <name type="scientific">Fragilariopsis cylindrus CCMP1102</name>
    <dbReference type="NCBI Taxonomy" id="635003"/>
    <lineage>
        <taxon>Eukaryota</taxon>
        <taxon>Sar</taxon>
        <taxon>Stramenopiles</taxon>
        <taxon>Ochrophyta</taxon>
        <taxon>Bacillariophyta</taxon>
        <taxon>Bacillariophyceae</taxon>
        <taxon>Bacillariophycidae</taxon>
        <taxon>Bacillariales</taxon>
        <taxon>Bacillariaceae</taxon>
        <taxon>Fragilariopsis</taxon>
    </lineage>
</organism>
<evidence type="ECO:0000313" key="2">
    <source>
        <dbReference type="Proteomes" id="UP000095751"/>
    </source>
</evidence>
<keyword evidence="2" id="KW-1185">Reference proteome</keyword>